<evidence type="ECO:0000256" key="21">
    <source>
        <dbReference type="ARBA" id="ARBA00066055"/>
    </source>
</evidence>
<dbReference type="Pfam" id="PF03104">
    <property type="entry name" value="DNA_pol_B_exo1"/>
    <property type="match status" value="1"/>
</dbReference>
<dbReference type="Gene3D" id="1.10.132.60">
    <property type="entry name" value="DNA polymerase family B, C-terminal domain"/>
    <property type="match status" value="1"/>
</dbReference>
<evidence type="ECO:0000256" key="13">
    <source>
        <dbReference type="ARBA" id="ARBA00022833"/>
    </source>
</evidence>
<dbReference type="GO" id="GO:0006260">
    <property type="term" value="P:DNA replication"/>
    <property type="evidence" value="ECO:0007669"/>
    <property type="project" value="UniProtKB-KW"/>
</dbReference>
<feature type="region of interest" description="Disordered" evidence="22">
    <location>
        <begin position="265"/>
        <end position="290"/>
    </location>
</feature>
<dbReference type="CDD" id="cd05534">
    <property type="entry name" value="POLBc_zeta"/>
    <property type="match status" value="1"/>
</dbReference>
<name>A0AAD6UMC0_9AGAR</name>
<evidence type="ECO:0000256" key="1">
    <source>
        <dbReference type="ARBA" id="ARBA00001966"/>
    </source>
</evidence>
<dbReference type="GO" id="GO:0042276">
    <property type="term" value="P:error-prone translesion synthesis"/>
    <property type="evidence" value="ECO:0007669"/>
    <property type="project" value="TreeGrafter"/>
</dbReference>
<dbReference type="GO" id="GO:0005634">
    <property type="term" value="C:nucleus"/>
    <property type="evidence" value="ECO:0007669"/>
    <property type="project" value="UniProtKB-SubCell"/>
</dbReference>
<evidence type="ECO:0000256" key="17">
    <source>
        <dbReference type="ARBA" id="ARBA00023125"/>
    </source>
</evidence>
<organism evidence="28 29">
    <name type="scientific">Mycena belliarum</name>
    <dbReference type="NCBI Taxonomy" id="1033014"/>
    <lineage>
        <taxon>Eukaryota</taxon>
        <taxon>Fungi</taxon>
        <taxon>Dikarya</taxon>
        <taxon>Basidiomycota</taxon>
        <taxon>Agaricomycotina</taxon>
        <taxon>Agaricomycetes</taxon>
        <taxon>Agaricomycetidae</taxon>
        <taxon>Agaricales</taxon>
        <taxon>Marasmiineae</taxon>
        <taxon>Mycenaceae</taxon>
        <taxon>Mycena</taxon>
    </lineage>
</organism>
<evidence type="ECO:0000259" key="24">
    <source>
        <dbReference type="Pfam" id="PF03104"/>
    </source>
</evidence>
<evidence type="ECO:0000256" key="14">
    <source>
        <dbReference type="ARBA" id="ARBA00022932"/>
    </source>
</evidence>
<dbReference type="InterPro" id="IPR006172">
    <property type="entry name" value="DNA-dir_DNA_pol_B"/>
</dbReference>
<dbReference type="Pfam" id="PF14260">
    <property type="entry name" value="zf-C4pol"/>
    <property type="match status" value="1"/>
</dbReference>
<keyword evidence="11" id="KW-0227">DNA damage</keyword>
<evidence type="ECO:0000259" key="26">
    <source>
        <dbReference type="Pfam" id="PF24055"/>
    </source>
</evidence>
<dbReference type="PANTHER" id="PTHR45812:SF1">
    <property type="entry name" value="DNA POLYMERASE ZETA CATALYTIC SUBUNIT"/>
    <property type="match status" value="1"/>
</dbReference>
<evidence type="ECO:0000256" key="5">
    <source>
        <dbReference type="ARBA" id="ARBA00021589"/>
    </source>
</evidence>
<dbReference type="InterPro" id="IPR012337">
    <property type="entry name" value="RNaseH-like_sf"/>
</dbReference>
<dbReference type="SMART" id="SM00486">
    <property type="entry name" value="POLBc"/>
    <property type="match status" value="1"/>
</dbReference>
<evidence type="ECO:0000256" key="3">
    <source>
        <dbReference type="ARBA" id="ARBA00005755"/>
    </source>
</evidence>
<gene>
    <name evidence="28" type="ORF">B0H15DRAFT_919277</name>
</gene>
<evidence type="ECO:0000259" key="27">
    <source>
        <dbReference type="Pfam" id="PF24065"/>
    </source>
</evidence>
<evidence type="ECO:0000313" key="29">
    <source>
        <dbReference type="Proteomes" id="UP001222325"/>
    </source>
</evidence>
<dbReference type="Proteomes" id="UP001222325">
    <property type="component" value="Unassembled WGS sequence"/>
</dbReference>
<sequence length="1407" mass="159588">MGPCPLLQVQINQIDHYLAPPGQLDNSDLPEVPVIRIYGPSSTGKKCCVHVHQVYPYFFVEYTGKLRLRSVNRYINKLTHSLNHAIALSLKKDITSSKPQFVRGIHLAKGIHFYGFHSSYSPFLKIYIVNPAFINRAATILRSGSIMGNHFRVFESHLSFALQFMSDFGLYGCGWLDLSHVFQRGVDYDEANEPEVDPAAVFQTSAHFCQTRMPLEVDVAAFHILNRLRVAARTLHHKLVIPAPPAAPEPLVLSVRELWEDERNRRRANGLDPSPEMPVDPSESSRTSRGEWVAEARWWDDVRKRIEYESDRTAPVQPENDWEKWVMTTFESVEALWEEPWRTWKPSVSPDPSHVDTESAVDEQEQEHQDFDIDVDDSLFSDEHLSQLVEREAEWERSLDHDVPTEEEFEDADHALEEDLQAHLTNADDAPDSPECVSPPPEETPFERSHKSAFQIAHALSRRAMGMITQQHKLINLNSYVYVPIPPSTSRLLETAELDGIAPKIYRPAFYSDDADAPGRPLEYGGVLRYPKGNEESLNNLDDWEQYDRSLLSPKAAFIESTMPYSCGWEFSRSPPSVRQVKKYLASDEGKIAFNKARTVARSQIEGPTQANIYGLKTTPGITGAVNSREKQKMTVFALEVFAPSHDIDEIVAAFYSFEDSDTSCCGMVIVDTGRLPKPGFGNSIIDLVSTELDLLNQIVDIVVNLDPDIVVGWEIQSASWGYLNERGHHYGLDIADLVSRAPFKRTGGTDQWGLRHTSTFKVAGRHVLNLWRIMRVEQTLNIYTFENVVFHVLRQRIPRYSSATLTEWYQDAIPAHASTVLRYFSSRTGMALKLLEETDVVAKTAEFARVFGVDFFAVISRGSQFKFFDFCILDVRQKNQVGRMNAAEAMPLIMEPQSNFYTSPVLVLDFQSLYPSIMIAYNYCYSTFLGRINDFQGKQKFGVTELDLQPGLVKTLYDHINVSPTGMMFVKPEVRRGLLGRMLVELLETRVMVKQAMKGVKDDKALRKMLDARQLSLKFIANVTYGYTSASFSGRMPAVEIADWQVVPDIVQSGRETLEKKWGGQVVYGDTDSVFDQAFRIGYEIAQTITSSNPSPVYLPCVLLAKKRYVGFKYEHPDDVEPVFDAKGIETVRRDGVLAQQKMTETCLKILFRTQDLSEIKDYCYNSWQKLAENKAPIQDFIFAKEVRMGTYSVSGPPPPGAAVAARQAITENSEPQYSERVPYVICRGPPKSRLVDRAVAPLDVLRNRHLRLDADYYISRVLIPPLDRILSLAGCDVRKWYLDMPKGKSLDIEREQQEEDIHNIDEHFLNARCLVCEASSYEDICDECYSDPQSAMSVILSRIQMGERRLLDVHRVCASCTQAPLAEPVKCESLDCSWLYARIKVEKKLDFLVTLRSLLSSSASP</sequence>
<comment type="caution">
    <text evidence="28">The sequence shown here is derived from an EMBL/GenBank/DDBJ whole genome shotgun (WGS) entry which is preliminary data.</text>
</comment>
<evidence type="ECO:0000256" key="16">
    <source>
        <dbReference type="ARBA" id="ARBA00023014"/>
    </source>
</evidence>
<dbReference type="SUPFAM" id="SSF56672">
    <property type="entry name" value="DNA/RNA polymerases"/>
    <property type="match status" value="1"/>
</dbReference>
<feature type="domain" description="DNA-directed DNA polymerase family B exonuclease" evidence="24">
    <location>
        <begin position="675"/>
        <end position="788"/>
    </location>
</feature>
<dbReference type="InterPro" id="IPR036397">
    <property type="entry name" value="RNaseH_sf"/>
</dbReference>
<keyword evidence="18" id="KW-0234">DNA repair</keyword>
<dbReference type="PRINTS" id="PR00106">
    <property type="entry name" value="DNAPOLB"/>
</dbReference>
<evidence type="ECO:0000259" key="23">
    <source>
        <dbReference type="Pfam" id="PF00136"/>
    </source>
</evidence>
<dbReference type="Gene3D" id="1.10.287.690">
    <property type="entry name" value="Helix hairpin bin"/>
    <property type="match status" value="1"/>
</dbReference>
<evidence type="ECO:0000256" key="2">
    <source>
        <dbReference type="ARBA" id="ARBA00004123"/>
    </source>
</evidence>
<dbReference type="Pfam" id="PF24055">
    <property type="entry name" value="POL3_N"/>
    <property type="match status" value="1"/>
</dbReference>
<dbReference type="InterPro" id="IPR030559">
    <property type="entry name" value="PolZ_Rev3"/>
</dbReference>
<dbReference type="CDD" id="cd05778">
    <property type="entry name" value="DNA_polB_zeta_exo"/>
    <property type="match status" value="1"/>
</dbReference>
<evidence type="ECO:0000259" key="25">
    <source>
        <dbReference type="Pfam" id="PF14260"/>
    </source>
</evidence>
<dbReference type="SUPFAM" id="SSF53098">
    <property type="entry name" value="Ribonuclease H-like"/>
    <property type="match status" value="1"/>
</dbReference>
<keyword evidence="9" id="KW-0235">DNA replication</keyword>
<evidence type="ECO:0000256" key="15">
    <source>
        <dbReference type="ARBA" id="ARBA00023004"/>
    </source>
</evidence>
<dbReference type="Gene3D" id="3.30.342.10">
    <property type="entry name" value="DNA Polymerase, chain B, domain 1"/>
    <property type="match status" value="1"/>
</dbReference>
<evidence type="ECO:0000256" key="8">
    <source>
        <dbReference type="ARBA" id="ARBA00022695"/>
    </source>
</evidence>
<dbReference type="PANTHER" id="PTHR45812">
    <property type="entry name" value="DNA POLYMERASE ZETA CATALYTIC SUBUNIT"/>
    <property type="match status" value="1"/>
</dbReference>
<dbReference type="GO" id="GO:0000724">
    <property type="term" value="P:double-strand break repair via homologous recombination"/>
    <property type="evidence" value="ECO:0007669"/>
    <property type="project" value="TreeGrafter"/>
</dbReference>
<keyword evidence="12" id="KW-0863">Zinc-finger</keyword>
<dbReference type="GO" id="GO:0051539">
    <property type="term" value="F:4 iron, 4 sulfur cluster binding"/>
    <property type="evidence" value="ECO:0007669"/>
    <property type="project" value="UniProtKB-KW"/>
</dbReference>
<dbReference type="InterPro" id="IPR043502">
    <property type="entry name" value="DNA/RNA_pol_sf"/>
</dbReference>
<evidence type="ECO:0000256" key="4">
    <source>
        <dbReference type="ARBA" id="ARBA00012417"/>
    </source>
</evidence>
<evidence type="ECO:0000256" key="6">
    <source>
        <dbReference type="ARBA" id="ARBA00022485"/>
    </source>
</evidence>
<evidence type="ECO:0000256" key="10">
    <source>
        <dbReference type="ARBA" id="ARBA00022723"/>
    </source>
</evidence>
<keyword evidence="15" id="KW-0408">Iron</keyword>
<dbReference type="EC" id="2.7.7.7" evidence="4"/>
<dbReference type="InterPro" id="IPR056435">
    <property type="entry name" value="DPOD/Z_N"/>
</dbReference>
<evidence type="ECO:0000256" key="20">
    <source>
        <dbReference type="ARBA" id="ARBA00049244"/>
    </source>
</evidence>
<dbReference type="FunFam" id="1.10.132.60:FF:000007">
    <property type="entry name" value="DNA polymerase"/>
    <property type="match status" value="1"/>
</dbReference>
<dbReference type="Gene3D" id="3.90.1600.10">
    <property type="entry name" value="Palm domain of DNA polymerase"/>
    <property type="match status" value="1"/>
</dbReference>
<comment type="cofactor">
    <cofactor evidence="1">
        <name>[4Fe-4S] cluster</name>
        <dbReference type="ChEBI" id="CHEBI:49883"/>
    </cofactor>
</comment>
<feature type="domain" description="DNA polymerase delta/zeta catalytic subunit N-terminal" evidence="26">
    <location>
        <begin position="53"/>
        <end position="134"/>
    </location>
</feature>
<dbReference type="Gene3D" id="3.30.420.10">
    <property type="entry name" value="Ribonuclease H-like superfamily/Ribonuclease H"/>
    <property type="match status" value="1"/>
</dbReference>
<dbReference type="GO" id="GO:0003677">
    <property type="term" value="F:DNA binding"/>
    <property type="evidence" value="ECO:0007669"/>
    <property type="project" value="UniProtKB-KW"/>
</dbReference>
<feature type="region of interest" description="Disordered" evidence="22">
    <location>
        <begin position="426"/>
        <end position="451"/>
    </location>
</feature>
<feature type="domain" description="DNA-directed DNA polymerase family B multifunctional" evidence="23">
    <location>
        <begin position="866"/>
        <end position="1273"/>
    </location>
</feature>
<keyword evidence="29" id="KW-1185">Reference proteome</keyword>
<protein>
    <recommendedName>
        <fullName evidence="5">DNA polymerase zeta catalytic subunit</fullName>
        <ecNumber evidence="4">2.7.7.7</ecNumber>
    </recommendedName>
</protein>
<keyword evidence="10" id="KW-0479">Metal-binding</keyword>
<dbReference type="GO" id="GO:0016035">
    <property type="term" value="C:zeta DNA polymerase complex"/>
    <property type="evidence" value="ECO:0007669"/>
    <property type="project" value="InterPro"/>
</dbReference>
<feature type="domain" description="C4-type zinc-finger of DNA polymerase delta" evidence="25">
    <location>
        <begin position="1315"/>
        <end position="1384"/>
    </location>
</feature>
<evidence type="ECO:0000256" key="9">
    <source>
        <dbReference type="ARBA" id="ARBA00022705"/>
    </source>
</evidence>
<evidence type="ECO:0000256" key="11">
    <source>
        <dbReference type="ARBA" id="ARBA00022763"/>
    </source>
</evidence>
<evidence type="ECO:0000313" key="28">
    <source>
        <dbReference type="EMBL" id="KAJ7103524.1"/>
    </source>
</evidence>
<dbReference type="InterPro" id="IPR006133">
    <property type="entry name" value="DNA-dir_DNA_pol_B_exonuc"/>
</dbReference>
<dbReference type="GO" id="GO:0008270">
    <property type="term" value="F:zinc ion binding"/>
    <property type="evidence" value="ECO:0007669"/>
    <property type="project" value="UniProtKB-KW"/>
</dbReference>
<comment type="similarity">
    <text evidence="3">Belongs to the DNA polymerase type-B family.</text>
</comment>
<keyword evidence="6" id="KW-0004">4Fe-4S</keyword>
<keyword evidence="7" id="KW-0808">Transferase</keyword>
<keyword evidence="19" id="KW-0539">Nucleus</keyword>
<dbReference type="GO" id="GO:0003887">
    <property type="term" value="F:DNA-directed DNA polymerase activity"/>
    <property type="evidence" value="ECO:0007669"/>
    <property type="project" value="UniProtKB-KW"/>
</dbReference>
<comment type="subcellular location">
    <subcellularLocation>
        <location evidence="2">Nucleus</location>
    </subcellularLocation>
</comment>
<evidence type="ECO:0000256" key="19">
    <source>
        <dbReference type="ARBA" id="ARBA00023242"/>
    </source>
</evidence>
<dbReference type="InterPro" id="IPR042087">
    <property type="entry name" value="DNA_pol_B_thumb"/>
</dbReference>
<dbReference type="Pfam" id="PF00136">
    <property type="entry name" value="DNA_pol_B"/>
    <property type="match status" value="1"/>
</dbReference>
<dbReference type="InterPro" id="IPR025687">
    <property type="entry name" value="Znf-C4pol"/>
</dbReference>
<dbReference type="EMBL" id="JARJCN010000002">
    <property type="protein sequence ID" value="KAJ7103524.1"/>
    <property type="molecule type" value="Genomic_DNA"/>
</dbReference>
<dbReference type="Pfam" id="PF24065">
    <property type="entry name" value="REV3_N"/>
    <property type="match status" value="1"/>
</dbReference>
<proteinExistence type="inferred from homology"/>
<keyword evidence="8" id="KW-0548">Nucleotidyltransferase</keyword>
<evidence type="ECO:0000256" key="7">
    <source>
        <dbReference type="ARBA" id="ARBA00022679"/>
    </source>
</evidence>
<feature type="domain" description="DNA polymerase zeta catalytic subunit N-terminal" evidence="27">
    <location>
        <begin position="7"/>
        <end position="52"/>
    </location>
</feature>
<comment type="subunit">
    <text evidence="21">Forms DNA polymerase zeta with REV7.</text>
</comment>
<keyword evidence="16" id="KW-0411">Iron-sulfur</keyword>
<dbReference type="FunFam" id="1.10.287.690:FF:000002">
    <property type="entry name" value="DNA polymerase zeta"/>
    <property type="match status" value="1"/>
</dbReference>
<evidence type="ECO:0000256" key="22">
    <source>
        <dbReference type="SAM" id="MobiDB-lite"/>
    </source>
</evidence>
<dbReference type="InterPro" id="IPR056447">
    <property type="entry name" value="REV3_N"/>
</dbReference>
<feature type="region of interest" description="Disordered" evidence="22">
    <location>
        <begin position="344"/>
        <end position="367"/>
    </location>
</feature>
<keyword evidence="14" id="KW-0239">DNA-directed DNA polymerase</keyword>
<dbReference type="InterPro" id="IPR006134">
    <property type="entry name" value="DNA-dir_DNA_pol_B_multi_dom"/>
</dbReference>
<accession>A0AAD6UMC0</accession>
<evidence type="ECO:0000256" key="18">
    <source>
        <dbReference type="ARBA" id="ARBA00023204"/>
    </source>
</evidence>
<keyword evidence="17" id="KW-0238">DNA-binding</keyword>
<dbReference type="GO" id="GO:0000166">
    <property type="term" value="F:nucleotide binding"/>
    <property type="evidence" value="ECO:0007669"/>
    <property type="project" value="InterPro"/>
</dbReference>
<feature type="region of interest" description="Disordered" evidence="22">
    <location>
        <begin position="391"/>
        <end position="410"/>
    </location>
</feature>
<feature type="compositionally biased region" description="Basic and acidic residues" evidence="22">
    <location>
        <begin position="391"/>
        <end position="404"/>
    </location>
</feature>
<dbReference type="InterPro" id="IPR023211">
    <property type="entry name" value="DNA_pol_palm_dom_sf"/>
</dbReference>
<evidence type="ECO:0000256" key="12">
    <source>
        <dbReference type="ARBA" id="ARBA00022771"/>
    </source>
</evidence>
<comment type="catalytic activity">
    <reaction evidence="20">
        <text>DNA(n) + a 2'-deoxyribonucleoside 5'-triphosphate = DNA(n+1) + diphosphate</text>
        <dbReference type="Rhea" id="RHEA:22508"/>
        <dbReference type="Rhea" id="RHEA-COMP:17339"/>
        <dbReference type="Rhea" id="RHEA-COMP:17340"/>
        <dbReference type="ChEBI" id="CHEBI:33019"/>
        <dbReference type="ChEBI" id="CHEBI:61560"/>
        <dbReference type="ChEBI" id="CHEBI:173112"/>
        <dbReference type="EC" id="2.7.7.7"/>
    </reaction>
</comment>
<keyword evidence="13" id="KW-0862">Zinc</keyword>
<reference evidence="28" key="1">
    <citation type="submission" date="2023-03" db="EMBL/GenBank/DDBJ databases">
        <title>Massive genome expansion in bonnet fungi (Mycena s.s.) driven by repeated elements and novel gene families across ecological guilds.</title>
        <authorList>
            <consortium name="Lawrence Berkeley National Laboratory"/>
            <person name="Harder C.B."/>
            <person name="Miyauchi S."/>
            <person name="Viragh M."/>
            <person name="Kuo A."/>
            <person name="Thoen E."/>
            <person name="Andreopoulos B."/>
            <person name="Lu D."/>
            <person name="Skrede I."/>
            <person name="Drula E."/>
            <person name="Henrissat B."/>
            <person name="Morin E."/>
            <person name="Kohler A."/>
            <person name="Barry K."/>
            <person name="LaButti K."/>
            <person name="Morin E."/>
            <person name="Salamov A."/>
            <person name="Lipzen A."/>
            <person name="Mereny Z."/>
            <person name="Hegedus B."/>
            <person name="Baldrian P."/>
            <person name="Stursova M."/>
            <person name="Weitz H."/>
            <person name="Taylor A."/>
            <person name="Grigoriev I.V."/>
            <person name="Nagy L.G."/>
            <person name="Martin F."/>
            <person name="Kauserud H."/>
        </authorList>
    </citation>
    <scope>NUCLEOTIDE SEQUENCE</scope>
    <source>
        <strain evidence="28">CBHHK173m</strain>
    </source>
</reference>